<dbReference type="SMART" id="SM00298">
    <property type="entry name" value="CHROMO"/>
    <property type="match status" value="1"/>
</dbReference>
<dbReference type="Gene3D" id="2.40.50.40">
    <property type="match status" value="1"/>
</dbReference>
<accession>A0A7J7LSC1</accession>
<dbReference type="EMBL" id="JACGCM010002063">
    <property type="protein sequence ID" value="KAF6145442.1"/>
    <property type="molecule type" value="Genomic_DNA"/>
</dbReference>
<dbReference type="InterPro" id="IPR044251">
    <property type="entry name" value="LHP1-like"/>
</dbReference>
<gene>
    <name evidence="5" type="ORF">GIB67_032565</name>
</gene>
<dbReference type="GO" id="GO:0031507">
    <property type="term" value="P:heterochromatin formation"/>
    <property type="evidence" value="ECO:0007669"/>
    <property type="project" value="InterPro"/>
</dbReference>
<evidence type="ECO:0000256" key="1">
    <source>
        <dbReference type="ARBA" id="ARBA00004123"/>
    </source>
</evidence>
<dbReference type="AlphaFoldDB" id="A0A7J7LSC1"/>
<reference evidence="5 6" key="1">
    <citation type="journal article" date="2020" name="IScience">
        <title>Genome Sequencing of the Endangered Kingdonia uniflora (Circaeasteraceae, Ranunculales) Reveals Potential Mechanisms of Evolutionary Specialization.</title>
        <authorList>
            <person name="Sun Y."/>
            <person name="Deng T."/>
            <person name="Zhang A."/>
            <person name="Moore M.J."/>
            <person name="Landis J.B."/>
            <person name="Lin N."/>
            <person name="Zhang H."/>
            <person name="Zhang X."/>
            <person name="Huang J."/>
            <person name="Zhang X."/>
            <person name="Sun H."/>
            <person name="Wang H."/>
        </authorList>
    </citation>
    <scope>NUCLEOTIDE SEQUENCE [LARGE SCALE GENOMIC DNA]</scope>
    <source>
        <strain evidence="5">TB1705</strain>
        <tissue evidence="5">Leaf</tissue>
    </source>
</reference>
<comment type="subcellular location">
    <subcellularLocation>
        <location evidence="1">Nucleus</location>
    </subcellularLocation>
</comment>
<dbReference type="CDD" id="cd00024">
    <property type="entry name" value="CD_CSD"/>
    <property type="match status" value="1"/>
</dbReference>
<dbReference type="InterPro" id="IPR016197">
    <property type="entry name" value="Chromo-like_dom_sf"/>
</dbReference>
<dbReference type="PANTHER" id="PTHR47240">
    <property type="entry name" value="CHROMO DOMAIN-CONTAINING PROTEIN LHP1"/>
    <property type="match status" value="1"/>
</dbReference>
<feature type="compositionally biased region" description="Basic residues" evidence="3">
    <location>
        <begin position="122"/>
        <end position="136"/>
    </location>
</feature>
<dbReference type="Pfam" id="PF00385">
    <property type="entry name" value="Chromo"/>
    <property type="match status" value="1"/>
</dbReference>
<feature type="compositionally biased region" description="Acidic residues" evidence="3">
    <location>
        <begin position="46"/>
        <end position="59"/>
    </location>
</feature>
<feature type="region of interest" description="Disordered" evidence="3">
    <location>
        <begin position="1"/>
        <end position="69"/>
    </location>
</feature>
<feature type="region of interest" description="Disordered" evidence="3">
    <location>
        <begin position="330"/>
        <end position="354"/>
    </location>
</feature>
<sequence length="429" mass="47474">MKAWRKRGEPSSNDANEDNKRNNPSSAFEEEERVTSERDEDHEGVEGEENHDDGGEEEEEKPKLDEGFYEIEDFRRKRVRKGQVQYLVKWRGWPEAANTWEPADNLQLCSDMIAAFEERLGKHGPGRPSRKRKRKFGASSIQPKKKQLRNYNLSGDKDGPHSSEPLTSASLDNSNPSESPSPNMTESSNAVESKNHVDGDMNHVNNVNGSTNIFIKEGETKDNNVDIVEEPNVNGFTNIFLEAGETKDNNDVETAEELNVNGSVDIFLKEGEAKETREALPRLSDLKLAPGGVNDESISIPLPETLISSKYDLTNGLSTVEYAEPALSNRSMGAKRRKSGSVRRFKNDSAPCEPDKAQNVVAQNITDSGLGAEKAGSKADDTGAGNQLDMRTNLSSIVKIIKPISYLTSISNNTQDVSVTFSAMRYVFC</sequence>
<protein>
    <recommendedName>
        <fullName evidence="4">Chromo domain-containing protein</fullName>
    </recommendedName>
</protein>
<feature type="compositionally biased region" description="Basic and acidic residues" evidence="3">
    <location>
        <begin position="33"/>
        <end position="45"/>
    </location>
</feature>
<evidence type="ECO:0000259" key="4">
    <source>
        <dbReference type="PROSITE" id="PS50013"/>
    </source>
</evidence>
<keyword evidence="6" id="KW-1185">Reference proteome</keyword>
<dbReference type="OrthoDB" id="1918685at2759"/>
<proteinExistence type="predicted"/>
<organism evidence="5 6">
    <name type="scientific">Kingdonia uniflora</name>
    <dbReference type="NCBI Taxonomy" id="39325"/>
    <lineage>
        <taxon>Eukaryota</taxon>
        <taxon>Viridiplantae</taxon>
        <taxon>Streptophyta</taxon>
        <taxon>Embryophyta</taxon>
        <taxon>Tracheophyta</taxon>
        <taxon>Spermatophyta</taxon>
        <taxon>Magnoliopsida</taxon>
        <taxon>Ranunculales</taxon>
        <taxon>Circaeasteraceae</taxon>
        <taxon>Kingdonia</taxon>
    </lineage>
</organism>
<evidence type="ECO:0000256" key="3">
    <source>
        <dbReference type="SAM" id="MobiDB-lite"/>
    </source>
</evidence>
<keyword evidence="2" id="KW-0539">Nucleus</keyword>
<dbReference type="InterPro" id="IPR000953">
    <property type="entry name" value="Chromo/chromo_shadow_dom"/>
</dbReference>
<evidence type="ECO:0000313" key="5">
    <source>
        <dbReference type="EMBL" id="KAF6145442.1"/>
    </source>
</evidence>
<dbReference type="PROSITE" id="PS00598">
    <property type="entry name" value="CHROMO_1"/>
    <property type="match status" value="1"/>
</dbReference>
<feature type="compositionally biased region" description="Low complexity" evidence="3">
    <location>
        <begin position="173"/>
        <end position="189"/>
    </location>
</feature>
<dbReference type="Proteomes" id="UP000541444">
    <property type="component" value="Unassembled WGS sequence"/>
</dbReference>
<dbReference type="PROSITE" id="PS50013">
    <property type="entry name" value="CHROMO_2"/>
    <property type="match status" value="1"/>
</dbReference>
<feature type="region of interest" description="Disordered" evidence="3">
    <location>
        <begin position="120"/>
        <end position="203"/>
    </location>
</feature>
<dbReference type="InterPro" id="IPR023779">
    <property type="entry name" value="Chromodomain_CS"/>
</dbReference>
<feature type="compositionally biased region" description="Basic residues" evidence="3">
    <location>
        <begin position="333"/>
        <end position="344"/>
    </location>
</feature>
<name>A0A7J7LSC1_9MAGN</name>
<dbReference type="PANTHER" id="PTHR47240:SF2">
    <property type="entry name" value="CHROMO DOMAIN-CONTAINING PROTEIN LHP1"/>
    <property type="match status" value="1"/>
</dbReference>
<dbReference type="InterPro" id="IPR023780">
    <property type="entry name" value="Chromo_domain"/>
</dbReference>
<dbReference type="SUPFAM" id="SSF54160">
    <property type="entry name" value="Chromo domain-like"/>
    <property type="match status" value="1"/>
</dbReference>
<comment type="caution">
    <text evidence="5">The sequence shown here is derived from an EMBL/GenBank/DDBJ whole genome shotgun (WGS) entry which is preliminary data.</text>
</comment>
<evidence type="ECO:0000313" key="6">
    <source>
        <dbReference type="Proteomes" id="UP000541444"/>
    </source>
</evidence>
<dbReference type="GO" id="GO:0005634">
    <property type="term" value="C:nucleus"/>
    <property type="evidence" value="ECO:0007669"/>
    <property type="project" value="UniProtKB-SubCell"/>
</dbReference>
<evidence type="ECO:0000256" key="2">
    <source>
        <dbReference type="ARBA" id="ARBA00023242"/>
    </source>
</evidence>
<feature type="domain" description="Chromo" evidence="4">
    <location>
        <begin position="69"/>
        <end position="119"/>
    </location>
</feature>